<feature type="transmembrane region" description="Helical" evidence="7">
    <location>
        <begin position="267"/>
        <end position="287"/>
    </location>
</feature>
<dbReference type="Proteomes" id="UP001520878">
    <property type="component" value="Unassembled WGS sequence"/>
</dbReference>
<dbReference type="NCBIfam" id="TIGR00937">
    <property type="entry name" value="2A51"/>
    <property type="match status" value="1"/>
</dbReference>
<feature type="transmembrane region" description="Helical" evidence="7">
    <location>
        <begin position="331"/>
        <end position="349"/>
    </location>
</feature>
<evidence type="ECO:0000256" key="4">
    <source>
        <dbReference type="ARBA" id="ARBA00022692"/>
    </source>
</evidence>
<evidence type="ECO:0000256" key="7">
    <source>
        <dbReference type="SAM" id="Phobius"/>
    </source>
</evidence>
<reference evidence="8 9" key="1">
    <citation type="submission" date="2021-10" db="EMBL/GenBank/DDBJ databases">
        <title>Draft genome of Aestuariibacter halophilus JC2043.</title>
        <authorList>
            <person name="Emsley S.A."/>
            <person name="Pfannmuller K.M."/>
            <person name="Ushijima B."/>
            <person name="Saw J.H."/>
            <person name="Videau P."/>
        </authorList>
    </citation>
    <scope>NUCLEOTIDE SEQUENCE [LARGE SCALE GENOMIC DNA]</scope>
    <source>
        <strain evidence="8 9">JC2043</strain>
    </source>
</reference>
<keyword evidence="6 7" id="KW-0472">Membrane</keyword>
<evidence type="ECO:0000256" key="3">
    <source>
        <dbReference type="ARBA" id="ARBA00022475"/>
    </source>
</evidence>
<feature type="transmembrane region" description="Helical" evidence="7">
    <location>
        <begin position="380"/>
        <end position="396"/>
    </location>
</feature>
<protein>
    <submittedName>
        <fullName evidence="8">Chromate efflux transporter</fullName>
    </submittedName>
</protein>
<evidence type="ECO:0000313" key="8">
    <source>
        <dbReference type="EMBL" id="MCC2618345.1"/>
    </source>
</evidence>
<dbReference type="EMBL" id="JAJEWP010000012">
    <property type="protein sequence ID" value="MCC2618345.1"/>
    <property type="molecule type" value="Genomic_DNA"/>
</dbReference>
<comment type="caution">
    <text evidence="8">The sequence shown here is derived from an EMBL/GenBank/DDBJ whole genome shotgun (WGS) entry which is preliminary data.</text>
</comment>
<gene>
    <name evidence="8" type="primary">chrA</name>
    <name evidence="8" type="ORF">LJ739_18980</name>
</gene>
<keyword evidence="4 7" id="KW-0812">Transmembrane</keyword>
<feature type="transmembrane region" description="Helical" evidence="7">
    <location>
        <begin position="294"/>
        <end position="319"/>
    </location>
</feature>
<evidence type="ECO:0000256" key="1">
    <source>
        <dbReference type="ARBA" id="ARBA00004651"/>
    </source>
</evidence>
<feature type="transmembrane region" description="Helical" evidence="7">
    <location>
        <begin position="113"/>
        <end position="133"/>
    </location>
</feature>
<accession>A0ABS8GEL3</accession>
<keyword evidence="3" id="KW-1003">Cell membrane</keyword>
<dbReference type="PANTHER" id="PTHR33567:SF3">
    <property type="entry name" value="CHROMATE ION TRANSPORTER (EUROFUNG)"/>
    <property type="match status" value="1"/>
</dbReference>
<feature type="transmembrane region" description="Helical" evidence="7">
    <location>
        <begin position="12"/>
        <end position="32"/>
    </location>
</feature>
<comment type="subcellular location">
    <subcellularLocation>
        <location evidence="1">Cell membrane</location>
        <topology evidence="1">Multi-pass membrane protein</topology>
    </subcellularLocation>
</comment>
<evidence type="ECO:0000256" key="2">
    <source>
        <dbReference type="ARBA" id="ARBA00005262"/>
    </source>
</evidence>
<comment type="similarity">
    <text evidence="2">Belongs to the chromate ion transporter (CHR) (TC 2.A.51) family.</text>
</comment>
<feature type="transmembrane region" description="Helical" evidence="7">
    <location>
        <begin position="197"/>
        <end position="216"/>
    </location>
</feature>
<proteinExistence type="inferred from homology"/>
<feature type="transmembrane region" description="Helical" evidence="7">
    <location>
        <begin position="145"/>
        <end position="177"/>
    </location>
</feature>
<evidence type="ECO:0000313" key="9">
    <source>
        <dbReference type="Proteomes" id="UP001520878"/>
    </source>
</evidence>
<dbReference type="InterPro" id="IPR003370">
    <property type="entry name" value="Chromate_transpt"/>
</dbReference>
<dbReference type="PANTHER" id="PTHR33567">
    <property type="entry name" value="CHROMATE ION TRANSPORTER (EUROFUNG)"/>
    <property type="match status" value="1"/>
</dbReference>
<keyword evidence="5 7" id="KW-1133">Transmembrane helix</keyword>
<name>A0ABS8GEL3_9ALTE</name>
<dbReference type="Pfam" id="PF02417">
    <property type="entry name" value="Chromate_transp"/>
    <property type="match status" value="2"/>
</dbReference>
<feature type="transmembrane region" description="Helical" evidence="7">
    <location>
        <begin position="85"/>
        <end position="107"/>
    </location>
</feature>
<keyword evidence="9" id="KW-1185">Reference proteome</keyword>
<sequence length="398" mass="42024">MKSTPGTAREVFLTFLQLGLTAFGGPTAHIGYFRRALVERRAWLSDAQFTHLLALCQFLPGPASSQLGFALGYERAGWRGAMAAFCAFTLPSAVMLFGFAQLALTLHSATGEALFKGLKLVAVVIVADALWGMSRQLCNDTRRRLIGLFAFGLLMTIQSGWAQWLVILLGALSGALWLTQAPAMPTETALRKPGKRVALILAAIAMVLLAVLPLLAQNGQPLFTLMDIFYRAGALVFGGGHVVLPLLEAPLIGSAALSESQFLTGYGIAQAVPGPLFTVAAFYGALFDTGMHSVIGATVALAAIFLPGFLLLAAVLPYWQRISAHPQLTNTLAGVNAAVVGILAAAWINPVVSASVVHWTDGLIALAGFAALRYWRLSPLWIIAGCVGATLGQVLLSA</sequence>
<organism evidence="8 9">
    <name type="scientific">Fluctibacter halophilus</name>
    <dbReference type="NCBI Taxonomy" id="226011"/>
    <lineage>
        <taxon>Bacteria</taxon>
        <taxon>Pseudomonadati</taxon>
        <taxon>Pseudomonadota</taxon>
        <taxon>Gammaproteobacteria</taxon>
        <taxon>Alteromonadales</taxon>
        <taxon>Alteromonadaceae</taxon>
        <taxon>Fluctibacter</taxon>
    </lineage>
</organism>
<dbReference type="PIRSF" id="PIRSF004810">
    <property type="entry name" value="ChrA"/>
    <property type="match status" value="1"/>
</dbReference>
<evidence type="ECO:0000256" key="6">
    <source>
        <dbReference type="ARBA" id="ARBA00023136"/>
    </source>
</evidence>
<evidence type="ECO:0000256" key="5">
    <source>
        <dbReference type="ARBA" id="ARBA00022989"/>
    </source>
</evidence>
<feature type="transmembrane region" description="Helical" evidence="7">
    <location>
        <begin position="228"/>
        <end position="247"/>
    </location>
</feature>
<dbReference type="InterPro" id="IPR014047">
    <property type="entry name" value="Chr_Tranpt_l_chain"/>
</dbReference>